<evidence type="ECO:0000256" key="15">
    <source>
        <dbReference type="PROSITE-ProRule" id="PRU00464"/>
    </source>
</evidence>
<reference evidence="18 19" key="1">
    <citation type="journal article" date="2023" name="bioRxiv">
        <title>Conserved and derived expression patterns and positive selection on dental genes reveal complex evolutionary context of ever-growing rodent molars.</title>
        <authorList>
            <person name="Calamari Z.T."/>
            <person name="Song A."/>
            <person name="Cohen E."/>
            <person name="Akter M."/>
            <person name="Roy R.D."/>
            <person name="Hallikas O."/>
            <person name="Christensen M.M."/>
            <person name="Li P."/>
            <person name="Marangoni P."/>
            <person name="Jernvall J."/>
            <person name="Klein O.D."/>
        </authorList>
    </citation>
    <scope>NUCLEOTIDE SEQUENCE [LARGE SCALE GENOMIC DNA]</scope>
    <source>
        <strain evidence="18">V071</strain>
    </source>
</reference>
<keyword evidence="4" id="KW-0547">Nucleotide-binding</keyword>
<dbReference type="InterPro" id="IPR011146">
    <property type="entry name" value="HIT-like"/>
</dbReference>
<evidence type="ECO:0000256" key="7">
    <source>
        <dbReference type="ARBA" id="ARBA00023242"/>
    </source>
</evidence>
<gene>
    <name evidence="18" type="ORF">U0070_017876</name>
</gene>
<protein>
    <recommendedName>
        <fullName evidence="10">Adenosine 5'-monophosphoramidase HINT3</fullName>
    </recommendedName>
    <alternativeName>
        <fullName evidence="14">HINT-4</fullName>
    </alternativeName>
    <alternativeName>
        <fullName evidence="11">Histidine triad nucleotide-binding protein 3</fullName>
    </alternativeName>
</protein>
<comment type="catalytic activity">
    <reaction evidence="8">
        <text>adenosine 5'-phosphoramidate + H2O = NH4(+) + AMP</text>
        <dbReference type="Rhea" id="RHEA:67916"/>
        <dbReference type="ChEBI" id="CHEBI:15377"/>
        <dbReference type="ChEBI" id="CHEBI:28938"/>
        <dbReference type="ChEBI" id="CHEBI:57890"/>
        <dbReference type="ChEBI" id="CHEBI:456215"/>
    </reaction>
</comment>
<dbReference type="EMBL" id="JBBHLL010000002">
    <property type="protein sequence ID" value="KAK7835340.1"/>
    <property type="molecule type" value="Genomic_DNA"/>
</dbReference>
<evidence type="ECO:0000256" key="14">
    <source>
        <dbReference type="ARBA" id="ARBA00076208"/>
    </source>
</evidence>
<dbReference type="PANTHER" id="PTHR12486">
    <property type="entry name" value="APRATAXIN-RELATED"/>
    <property type="match status" value="1"/>
</dbReference>
<evidence type="ECO:0000256" key="9">
    <source>
        <dbReference type="ARBA" id="ARBA00025764"/>
    </source>
</evidence>
<evidence type="ECO:0000256" key="13">
    <source>
        <dbReference type="ARBA" id="ARBA00057038"/>
    </source>
</evidence>
<evidence type="ECO:0000256" key="11">
    <source>
        <dbReference type="ARBA" id="ARBA00042361"/>
    </source>
</evidence>
<feature type="region of interest" description="Disordered" evidence="16">
    <location>
        <begin position="38"/>
        <end position="66"/>
    </location>
</feature>
<dbReference type="AlphaFoldDB" id="A0AAW0K7N4"/>
<comment type="subcellular location">
    <subcellularLocation>
        <location evidence="2">Cytoplasm</location>
    </subcellularLocation>
    <subcellularLocation>
        <location evidence="1">Nucleus</location>
    </subcellularLocation>
</comment>
<comment type="function">
    <text evidence="13">Exhibits adenosine 5'-monophosphoramidase activity, hydrolyzing purine nucleotide phosphoramidates with a single phosphate group such as adenosine 5'monophosphoramidate (AMP-NH2) to yield AMP and NH2. Hydrolyzes lysyl-AMP (AMP-N-epsilon-(N-alpha-acetyl lysine methyl ester)) generated by lysine tRNA ligase.</text>
</comment>
<evidence type="ECO:0000256" key="12">
    <source>
        <dbReference type="ARBA" id="ARBA00046489"/>
    </source>
</evidence>
<keyword evidence="7" id="KW-0539">Nucleus</keyword>
<dbReference type="GO" id="GO:0016787">
    <property type="term" value="F:hydrolase activity"/>
    <property type="evidence" value="ECO:0007669"/>
    <property type="project" value="UniProtKB-KW"/>
</dbReference>
<comment type="caution">
    <text evidence="18">The sequence shown here is derived from an EMBL/GenBank/DDBJ whole genome shotgun (WGS) entry which is preliminary data.</text>
</comment>
<dbReference type="GO" id="GO:0005634">
    <property type="term" value="C:nucleus"/>
    <property type="evidence" value="ECO:0007669"/>
    <property type="project" value="UniProtKB-SubCell"/>
</dbReference>
<evidence type="ECO:0000256" key="8">
    <source>
        <dbReference type="ARBA" id="ARBA00024472"/>
    </source>
</evidence>
<evidence type="ECO:0000256" key="16">
    <source>
        <dbReference type="SAM" id="MobiDB-lite"/>
    </source>
</evidence>
<organism evidence="18 19">
    <name type="scientific">Myodes glareolus</name>
    <name type="common">Bank vole</name>
    <name type="synonym">Clethrionomys glareolus</name>
    <dbReference type="NCBI Taxonomy" id="447135"/>
    <lineage>
        <taxon>Eukaryota</taxon>
        <taxon>Metazoa</taxon>
        <taxon>Chordata</taxon>
        <taxon>Craniata</taxon>
        <taxon>Vertebrata</taxon>
        <taxon>Euteleostomi</taxon>
        <taxon>Mammalia</taxon>
        <taxon>Eutheria</taxon>
        <taxon>Euarchontoglires</taxon>
        <taxon>Glires</taxon>
        <taxon>Rodentia</taxon>
        <taxon>Myomorpha</taxon>
        <taxon>Muroidea</taxon>
        <taxon>Cricetidae</taxon>
        <taxon>Arvicolinae</taxon>
        <taxon>Myodes</taxon>
    </lineage>
</organism>
<evidence type="ECO:0000313" key="19">
    <source>
        <dbReference type="Proteomes" id="UP001488838"/>
    </source>
</evidence>
<keyword evidence="5" id="KW-0378">Hydrolase</keyword>
<proteinExistence type="inferred from homology"/>
<dbReference type="GO" id="GO:0000166">
    <property type="term" value="F:nucleotide binding"/>
    <property type="evidence" value="ECO:0007669"/>
    <property type="project" value="UniProtKB-KW"/>
</dbReference>
<comment type="similarity">
    <text evidence="9">Belongs to the HINT family.</text>
</comment>
<evidence type="ECO:0000256" key="4">
    <source>
        <dbReference type="ARBA" id="ARBA00022741"/>
    </source>
</evidence>
<dbReference type="SUPFAM" id="SSF54197">
    <property type="entry name" value="HIT-like"/>
    <property type="match status" value="1"/>
</dbReference>
<evidence type="ECO:0000256" key="2">
    <source>
        <dbReference type="ARBA" id="ARBA00004496"/>
    </source>
</evidence>
<feature type="domain" description="HIT" evidence="17">
    <location>
        <begin position="74"/>
        <end position="185"/>
    </location>
</feature>
<evidence type="ECO:0000256" key="1">
    <source>
        <dbReference type="ARBA" id="ARBA00004123"/>
    </source>
</evidence>
<dbReference type="GO" id="GO:0005737">
    <property type="term" value="C:cytoplasm"/>
    <property type="evidence" value="ECO:0007669"/>
    <property type="project" value="UniProtKB-SubCell"/>
</dbReference>
<dbReference type="FunFam" id="3.30.428.10:FF:000020">
    <property type="entry name" value="Histidine triad nucleotide-binding protein 3"/>
    <property type="match status" value="1"/>
</dbReference>
<dbReference type="PROSITE" id="PS51084">
    <property type="entry name" value="HIT_2"/>
    <property type="match status" value="1"/>
</dbReference>
<keyword evidence="19" id="KW-1185">Reference proteome</keyword>
<dbReference type="CDD" id="cd01278">
    <property type="entry name" value="aprataxin_related"/>
    <property type="match status" value="1"/>
</dbReference>
<comment type="subunit">
    <text evidence="12">Forms dimers to octamers and even larger oligomer. Interacts with CALM1.</text>
</comment>
<feature type="short sequence motif" description="Histidine triad motif" evidence="15">
    <location>
        <begin position="168"/>
        <end position="172"/>
    </location>
</feature>
<evidence type="ECO:0000256" key="6">
    <source>
        <dbReference type="ARBA" id="ARBA00022990"/>
    </source>
</evidence>
<dbReference type="Pfam" id="PF11969">
    <property type="entry name" value="DcpS_C"/>
    <property type="match status" value="1"/>
</dbReference>
<accession>A0AAW0K7N4</accession>
<name>A0AAW0K7N4_MYOGA</name>
<dbReference type="PANTHER" id="PTHR12486:SF5">
    <property type="entry name" value="ADENOSINE 5'-MONOPHOSPHORAMIDASE HINT3"/>
    <property type="match status" value="1"/>
</dbReference>
<sequence length="207" mass="23402">MPFAFSTKATGSSQTPALRHLAFRKHGGLSELLRLRNDVDSGEPEPDSMVASKAGPEAASPATSESGDYDHTCVFCRVAAGREPDTELLHCENEDLVCFKDIKPAALHHYLVVPKKHIRNCKELNRDQVEMVESMVAVGKAILERNNFTDFTDVRMGFHMPPFCSISHLHLHVIAPVKQFGFLSKLIYRPDSYWFVTVDYWLEKLRK</sequence>
<keyword evidence="6" id="KW-0007">Acetylation</keyword>
<keyword evidence="3" id="KW-0963">Cytoplasm</keyword>
<evidence type="ECO:0000256" key="5">
    <source>
        <dbReference type="ARBA" id="ARBA00022801"/>
    </source>
</evidence>
<evidence type="ECO:0000259" key="17">
    <source>
        <dbReference type="PROSITE" id="PS51084"/>
    </source>
</evidence>
<evidence type="ECO:0000256" key="3">
    <source>
        <dbReference type="ARBA" id="ARBA00022490"/>
    </source>
</evidence>
<dbReference type="InterPro" id="IPR036265">
    <property type="entry name" value="HIT-like_sf"/>
</dbReference>
<dbReference type="Proteomes" id="UP001488838">
    <property type="component" value="Unassembled WGS sequence"/>
</dbReference>
<evidence type="ECO:0000313" key="18">
    <source>
        <dbReference type="EMBL" id="KAK7835340.1"/>
    </source>
</evidence>
<dbReference type="Gene3D" id="3.30.428.10">
    <property type="entry name" value="HIT-like"/>
    <property type="match status" value="1"/>
</dbReference>
<evidence type="ECO:0000256" key="10">
    <source>
        <dbReference type="ARBA" id="ARBA00039802"/>
    </source>
</evidence>